<dbReference type="HOGENOM" id="CLU_017436_3_1_9"/>
<evidence type="ECO:0000313" key="4">
    <source>
        <dbReference type="EMBL" id="BAE82321.1"/>
    </source>
</evidence>
<dbReference type="PANTHER" id="PTHR33744:SF1">
    <property type="entry name" value="DNA-BINDING TRANSCRIPTIONAL ACTIVATOR ADER"/>
    <property type="match status" value="1"/>
</dbReference>
<evidence type="ECO:0008006" key="6">
    <source>
        <dbReference type="Google" id="ProtNLM"/>
    </source>
</evidence>
<dbReference type="Gene3D" id="1.10.10.2840">
    <property type="entry name" value="PucR C-terminal helix-turn-helix domain"/>
    <property type="match status" value="1"/>
</dbReference>
<dbReference type="KEGG" id="dsy:DSY0532"/>
<proteinExistence type="inferred from homology"/>
<feature type="domain" description="PucR C-terminal helix-turn-helix" evidence="2">
    <location>
        <begin position="352"/>
        <end position="410"/>
    </location>
</feature>
<sequence>MDFAGIGTDFSRRAVMASHLEWVKQIARVQVENGGLMGLSRLLMQKIEKTVVVTSDQGHVLSRHIWDNQPVVIQERLSLPQSVAASTEMTRGISTFGGHKCAYYCWPIVNQKKEGYLWILTEKENLSAEEMENAEYLRSALLVEIVKKQEQLKLKQYLRDGSILNLLFNNSDQLETMGQVWGRNLLITHIVMILEGQTKVPDHGLTEVRTKAENFLEAKYPGTVTGMIGKHLVVLFPYEKKTREKDGQTNDNWKNIPRQAYSELQEILDDVKLWASVGSIYPDQPLLYRSYQEAKVALEMGKVLGKKEKLTFFNELGAIRLFYNQRKQDLRDFFEETLGPVLKYDRTNDGNLLLTLWHYYASGGDISAATKGMFIHANTLRYRLRKVEELTASSLDDQEVRFNIYAALKVGLMLGIFEV</sequence>
<dbReference type="InterPro" id="IPR051448">
    <property type="entry name" value="CdaR-like_regulators"/>
</dbReference>
<comment type="similarity">
    <text evidence="1">Belongs to the CdaR family.</text>
</comment>
<dbReference type="EMBL" id="AP008230">
    <property type="protein sequence ID" value="BAE82321.1"/>
    <property type="molecule type" value="Genomic_DNA"/>
</dbReference>
<evidence type="ECO:0000313" key="5">
    <source>
        <dbReference type="Proteomes" id="UP000001946"/>
    </source>
</evidence>
<dbReference type="PANTHER" id="PTHR33744">
    <property type="entry name" value="CARBOHYDRATE DIACID REGULATOR"/>
    <property type="match status" value="1"/>
</dbReference>
<evidence type="ECO:0000259" key="2">
    <source>
        <dbReference type="Pfam" id="PF13556"/>
    </source>
</evidence>
<keyword evidence="5" id="KW-1185">Reference proteome</keyword>
<dbReference type="Pfam" id="PF17853">
    <property type="entry name" value="GGDEF_2"/>
    <property type="match status" value="1"/>
</dbReference>
<dbReference type="AlphaFoldDB" id="Q250H1"/>
<dbReference type="InterPro" id="IPR042070">
    <property type="entry name" value="PucR_C-HTH_sf"/>
</dbReference>
<dbReference type="Pfam" id="PF13556">
    <property type="entry name" value="HTH_30"/>
    <property type="match status" value="1"/>
</dbReference>
<gene>
    <name evidence="4" type="ordered locus">DSY0532</name>
</gene>
<dbReference type="Proteomes" id="UP000001946">
    <property type="component" value="Chromosome"/>
</dbReference>
<protein>
    <recommendedName>
        <fullName evidence="6">Transcriptional regulator, CdaR</fullName>
    </recommendedName>
</protein>
<evidence type="ECO:0000256" key="1">
    <source>
        <dbReference type="ARBA" id="ARBA00006754"/>
    </source>
</evidence>
<feature type="domain" description="CdaR GGDEF-like" evidence="3">
    <location>
        <begin position="171"/>
        <end position="300"/>
    </location>
</feature>
<dbReference type="InterPro" id="IPR041522">
    <property type="entry name" value="CdaR_GGDEF"/>
</dbReference>
<dbReference type="InterPro" id="IPR025736">
    <property type="entry name" value="PucR_C-HTH_dom"/>
</dbReference>
<dbReference type="eggNOG" id="COG2508">
    <property type="taxonomic scope" value="Bacteria"/>
</dbReference>
<reference evidence="4 5" key="1">
    <citation type="journal article" date="2006" name="J. Bacteriol.">
        <title>Complete genome sequence of the dehalorespiring bacterium Desulfitobacterium hafniense Y51 and comparison with Dehalococcoides ethenogenes 195.</title>
        <authorList>
            <person name="Nonaka H."/>
            <person name="Keresztes G."/>
            <person name="Shinoda Y."/>
            <person name="Ikenaga Y."/>
            <person name="Abe M."/>
            <person name="Naito K."/>
            <person name="Inatomi K."/>
            <person name="Furukawa K."/>
            <person name="Inui M."/>
            <person name="Yukawa H."/>
        </authorList>
    </citation>
    <scope>NUCLEOTIDE SEQUENCE [LARGE SCALE GENOMIC DNA]</scope>
    <source>
        <strain evidence="4 5">Y51</strain>
    </source>
</reference>
<dbReference type="STRING" id="138119.DSY0532"/>
<accession>Q250H1</accession>
<evidence type="ECO:0000259" key="3">
    <source>
        <dbReference type="Pfam" id="PF17853"/>
    </source>
</evidence>
<name>Q250H1_DESHY</name>
<organism evidence="4 5">
    <name type="scientific">Desulfitobacterium hafniense (strain Y51)</name>
    <dbReference type="NCBI Taxonomy" id="138119"/>
    <lineage>
        <taxon>Bacteria</taxon>
        <taxon>Bacillati</taxon>
        <taxon>Bacillota</taxon>
        <taxon>Clostridia</taxon>
        <taxon>Eubacteriales</taxon>
        <taxon>Desulfitobacteriaceae</taxon>
        <taxon>Desulfitobacterium</taxon>
    </lineage>
</organism>